<dbReference type="SMART" id="SM00322">
    <property type="entry name" value="KH"/>
    <property type="match status" value="5"/>
</dbReference>
<feature type="domain" description="K Homology" evidence="4">
    <location>
        <begin position="43"/>
        <end position="113"/>
    </location>
</feature>
<feature type="region of interest" description="Disordered" evidence="3">
    <location>
        <begin position="101"/>
        <end position="133"/>
    </location>
</feature>
<dbReference type="SUPFAM" id="SSF54791">
    <property type="entry name" value="Eukaryotic type KH-domain (KH-domain type I)"/>
    <property type="match status" value="5"/>
</dbReference>
<evidence type="ECO:0000313" key="8">
    <source>
        <dbReference type="RefSeq" id="XP_029119154.1"/>
    </source>
</evidence>
<evidence type="ECO:0000256" key="2">
    <source>
        <dbReference type="PROSITE-ProRule" id="PRU00117"/>
    </source>
</evidence>
<dbReference type="InterPro" id="IPR004087">
    <property type="entry name" value="KH_dom"/>
</dbReference>
<dbReference type="PANTHER" id="PTHR10288">
    <property type="entry name" value="KH DOMAIN CONTAINING RNA BINDING PROTEIN"/>
    <property type="match status" value="1"/>
</dbReference>
<dbReference type="CDD" id="cd22459">
    <property type="entry name" value="KH-I_PEPPER_rpt1_like"/>
    <property type="match status" value="2"/>
</dbReference>
<keyword evidence="1" id="KW-0677">Repeat</keyword>
<dbReference type="Gene3D" id="3.30.1370.10">
    <property type="entry name" value="K Homology domain, type 1"/>
    <property type="match status" value="3"/>
</dbReference>
<dbReference type="OrthoDB" id="442947at2759"/>
<keyword evidence="2" id="KW-0694">RNA-binding</keyword>
<dbReference type="RefSeq" id="XP_010915971.1">
    <property type="nucleotide sequence ID" value="XM_010917669.3"/>
</dbReference>
<feature type="region of interest" description="Disordered" evidence="3">
    <location>
        <begin position="1"/>
        <end position="32"/>
    </location>
</feature>
<dbReference type="GO" id="GO:0003723">
    <property type="term" value="F:RNA binding"/>
    <property type="evidence" value="ECO:0007669"/>
    <property type="project" value="UniProtKB-UniRule"/>
</dbReference>
<proteinExistence type="predicted"/>
<evidence type="ECO:0000313" key="6">
    <source>
        <dbReference type="RefSeq" id="XP_010915970.1"/>
    </source>
</evidence>
<organism evidence="5 6">
    <name type="scientific">Elaeis guineensis var. tenera</name>
    <name type="common">Oil palm</name>
    <dbReference type="NCBI Taxonomy" id="51953"/>
    <lineage>
        <taxon>Eukaryota</taxon>
        <taxon>Viridiplantae</taxon>
        <taxon>Streptophyta</taxon>
        <taxon>Embryophyta</taxon>
        <taxon>Tracheophyta</taxon>
        <taxon>Spermatophyta</taxon>
        <taxon>Magnoliopsida</taxon>
        <taxon>Liliopsida</taxon>
        <taxon>Arecaceae</taxon>
        <taxon>Arecoideae</taxon>
        <taxon>Cocoseae</taxon>
        <taxon>Elaeidinae</taxon>
        <taxon>Elaeis</taxon>
    </lineage>
</organism>
<dbReference type="Gene3D" id="3.30.310.210">
    <property type="match status" value="1"/>
</dbReference>
<accession>A0A6I9QVE0</accession>
<feature type="domain" description="K Homology" evidence="4">
    <location>
        <begin position="181"/>
        <end position="256"/>
    </location>
</feature>
<evidence type="ECO:0000313" key="7">
    <source>
        <dbReference type="RefSeq" id="XP_010915971.1"/>
    </source>
</evidence>
<feature type="domain" description="K Homology" evidence="4">
    <location>
        <begin position="338"/>
        <end position="418"/>
    </location>
</feature>
<dbReference type="CDD" id="cd22460">
    <property type="entry name" value="KH-I_PEPPER_rpt2_like"/>
    <property type="match status" value="2"/>
</dbReference>
<sequence>MAFQFTPSKRPYERSLVEPNGRGKLQKTSSSISQQNRLKVVSGAIIFRVLCPASKSGSVIGKGGSIVARIRQETGAKIRLEEIVPGCDERVVVITGSEKDVEVGNEPGKEGDEDVGTADVGDDTKEVADDDERKEEIDAIEDVKLEKTTSSALKALLLVFERIIEGEVESDGGYESSNKNFSVTMRLLVLSSQVGCLLGKGGSVIKQMSAESGAQIRILPRDKLPLCALPNDEIVQITGAVDSVRKALQSVSQQLLENPPRDRDCFPANVPSGPSSHPFVSIPRPEGLPPASFHRPIQGTPFSSRPYDIADYHSSIAPPFSKFHGGAAVAGQPPISPELLTYQLMCSNDKVGSVIGKGGSIIKTLQHETGCEIKILETEPESDDRIIVISGPALPNDRISPVQDAVLRVQHRIVMAVPDNKENVFLSRLLVASNQTGCLLGKGGAIIAEMRKLSGAHIRILGKDQIPKGVPENDEVVQITGEFGAVQEALLQVTARLKHHIFRDKLPPGGHPAFVEQIHPFGPYMGRRESSPPRLYSNLPSFQKDSVGRPYEERSAFPHAFHGSAFPPILERGAPWAPQGMRESGGPIPMPEYPGGAPQRRIGGFAGGSQPAVITNTTVDVVVPRSLVPSIYGDDGGCLRRIREISEAKITITEPRPEAKEAVIIISGTPEQTHAAQSLLQAFVLSESGGP</sequence>
<dbReference type="Pfam" id="PF00013">
    <property type="entry name" value="KH_1"/>
    <property type="match status" value="5"/>
</dbReference>
<dbReference type="GeneID" id="105040917"/>
<keyword evidence="5" id="KW-1185">Reference proteome</keyword>
<dbReference type="Proteomes" id="UP000504607">
    <property type="component" value="Chromosome 3"/>
</dbReference>
<protein>
    <submittedName>
        <fullName evidence="6 7">KH domain-containing protein HEN4</fullName>
    </submittedName>
</protein>
<dbReference type="RefSeq" id="XP_010915970.1">
    <property type="nucleotide sequence ID" value="XM_010917668.2"/>
</dbReference>
<evidence type="ECO:0000259" key="4">
    <source>
        <dbReference type="SMART" id="SM00322"/>
    </source>
</evidence>
<dbReference type="KEGG" id="egu:105040917"/>
<evidence type="ECO:0000256" key="3">
    <source>
        <dbReference type="SAM" id="MobiDB-lite"/>
    </source>
</evidence>
<feature type="domain" description="K Homology" evidence="4">
    <location>
        <begin position="615"/>
        <end position="685"/>
    </location>
</feature>
<dbReference type="PROSITE" id="PS50084">
    <property type="entry name" value="KH_TYPE_1"/>
    <property type="match status" value="5"/>
</dbReference>
<dbReference type="RefSeq" id="XP_029119154.1">
    <property type="nucleotide sequence ID" value="XM_029263321.1"/>
</dbReference>
<reference evidence="6 7" key="1">
    <citation type="submission" date="2025-04" db="UniProtKB">
        <authorList>
            <consortium name="RefSeq"/>
        </authorList>
    </citation>
    <scope>IDENTIFICATION</scope>
</reference>
<dbReference type="InterPro" id="IPR004088">
    <property type="entry name" value="KH_dom_type_1"/>
</dbReference>
<feature type="domain" description="K Homology" evidence="4">
    <location>
        <begin position="423"/>
        <end position="498"/>
    </location>
</feature>
<dbReference type="AlphaFoldDB" id="A0A6I9QVE0"/>
<evidence type="ECO:0000313" key="5">
    <source>
        <dbReference type="Proteomes" id="UP000504607"/>
    </source>
</evidence>
<evidence type="ECO:0000256" key="1">
    <source>
        <dbReference type="ARBA" id="ARBA00022737"/>
    </source>
</evidence>
<name>A0A6I9QVE0_ELAGV</name>
<gene>
    <name evidence="6 7 8" type="primary">LOC105040917</name>
</gene>
<feature type="compositionally biased region" description="Basic and acidic residues" evidence="3">
    <location>
        <begin position="101"/>
        <end position="110"/>
    </location>
</feature>
<dbReference type="InterPro" id="IPR036612">
    <property type="entry name" value="KH_dom_type_1_sf"/>
</dbReference>